<dbReference type="Pfam" id="PF04307">
    <property type="entry name" value="YdjM"/>
    <property type="match status" value="1"/>
</dbReference>
<dbReference type="InterPro" id="IPR007404">
    <property type="entry name" value="YdjM-like"/>
</dbReference>
<comment type="caution">
    <text evidence="2">The sequence shown here is derived from an EMBL/GenBank/DDBJ whole genome shotgun (WGS) entry which is preliminary data.</text>
</comment>
<dbReference type="RefSeq" id="WP_147071552.1">
    <property type="nucleotide sequence ID" value="NZ_BHVU01000174.1"/>
</dbReference>
<keyword evidence="1" id="KW-1133">Transmembrane helix</keyword>
<proteinExistence type="predicted"/>
<dbReference type="AlphaFoldDB" id="A0A510PK36"/>
<keyword evidence="1" id="KW-0812">Transmembrane</keyword>
<organism evidence="2 3">
    <name type="scientific">Microcystis aeruginosa 11-30S32</name>
    <dbReference type="NCBI Taxonomy" id="2358142"/>
    <lineage>
        <taxon>Bacteria</taxon>
        <taxon>Bacillati</taxon>
        <taxon>Cyanobacteriota</taxon>
        <taxon>Cyanophyceae</taxon>
        <taxon>Oscillatoriophycideae</taxon>
        <taxon>Chroococcales</taxon>
        <taxon>Microcystaceae</taxon>
        <taxon>Microcystis</taxon>
    </lineage>
</organism>
<gene>
    <name evidence="2" type="ORF">MAE30S32_28240</name>
</gene>
<accession>A0A510PK36</accession>
<dbReference type="EMBL" id="BHVU01000174">
    <property type="protein sequence ID" value="GCA94172.1"/>
    <property type="molecule type" value="Genomic_DNA"/>
</dbReference>
<evidence type="ECO:0000256" key="1">
    <source>
        <dbReference type="SAM" id="Phobius"/>
    </source>
</evidence>
<protein>
    <submittedName>
        <fullName evidence="2">Metal-dependent hydrolase</fullName>
    </submittedName>
</protein>
<dbReference type="GO" id="GO:0016787">
    <property type="term" value="F:hydrolase activity"/>
    <property type="evidence" value="ECO:0007669"/>
    <property type="project" value="UniProtKB-KW"/>
</dbReference>
<name>A0A510PK36_MICAE</name>
<dbReference type="PANTHER" id="PTHR35531:SF1">
    <property type="entry name" value="INNER MEMBRANE PROTEIN YBCI-RELATED"/>
    <property type="match status" value="1"/>
</dbReference>
<dbReference type="PANTHER" id="PTHR35531">
    <property type="entry name" value="INNER MEMBRANE PROTEIN YBCI-RELATED"/>
    <property type="match status" value="1"/>
</dbReference>
<evidence type="ECO:0000313" key="3">
    <source>
        <dbReference type="Proteomes" id="UP000321223"/>
    </source>
</evidence>
<keyword evidence="1" id="KW-0472">Membrane</keyword>
<feature type="transmembrane region" description="Helical" evidence="1">
    <location>
        <begin position="65"/>
        <end position="86"/>
    </location>
</feature>
<sequence>MMALTHAALSVAGTTLLLGEITPLGLGLSIIGSQLPDLDTTKSMMGRICYPIASFIEQRYSHRTITHSLMATGIIALISLPIAYYFSLKLWLCLPLGHLLSCFSDTFTKEGVGLFYPSPVRAIYGNNPNFRLRTGSTIEYWVLGLALLLSIWSINLQSSGGLMLSFNQLLGVRDGVEAAYNRYGADHHIWVNIQGNKVSDRASIDSRFFLIAQEGKDFIVQNSRGIYKTEDQITISRITAETGKTATTREKVINFNDDEVTGILQALADETSGIYLSGKIEIDEPDDIFNTNPPDQYPTLTKTGNLIDLSYCPIEKAIKILSGQFGYGTLTARIITPAPFN</sequence>
<keyword evidence="2" id="KW-0378">Hydrolase</keyword>
<reference evidence="2 3" key="1">
    <citation type="journal article" date="2019" name="Appl. Environ. Microbiol.">
        <title>Co-occurrence of broad and narrow host-range viruses infecting the toxic bloom-forming cyanobacterium Microcystis aeruginosa.</title>
        <authorList>
            <person name="Morimoto D."/>
            <person name="Tominaga K."/>
            <person name="Nishimura Y."/>
            <person name="Yoshida N."/>
            <person name="Kimura S."/>
            <person name="Sako Y."/>
            <person name="Yoshida T."/>
        </authorList>
    </citation>
    <scope>NUCLEOTIDE SEQUENCE [LARGE SCALE GENOMIC DNA]</scope>
    <source>
        <strain evidence="2 3">11-30S32</strain>
    </source>
</reference>
<dbReference type="Proteomes" id="UP000321223">
    <property type="component" value="Unassembled WGS sequence"/>
</dbReference>
<evidence type="ECO:0000313" key="2">
    <source>
        <dbReference type="EMBL" id="GCA94172.1"/>
    </source>
</evidence>